<accession>A0ABT7C3X3</accession>
<gene>
    <name evidence="3" type="ORF">C7K25_00865</name>
</gene>
<evidence type="ECO:0000313" key="3">
    <source>
        <dbReference type="EMBL" id="MDJ1369934.1"/>
    </source>
</evidence>
<dbReference type="NCBIfam" id="TIGR02385">
    <property type="entry name" value="RelE_StbE"/>
    <property type="match status" value="1"/>
</dbReference>
<dbReference type="Pfam" id="PF05016">
    <property type="entry name" value="ParE_toxin"/>
    <property type="match status" value="1"/>
</dbReference>
<comment type="similarity">
    <text evidence="1">Belongs to the RelE toxin family.</text>
</comment>
<reference evidence="3" key="2">
    <citation type="journal article" date="2022" name="Sci. Rep.">
        <title>In silico prediction of the enzymes involved in the degradation of the herbicide molinate by Gulosibacter molinativorax ON4T.</title>
        <authorList>
            <person name="Lopes A.R."/>
            <person name="Bunin E."/>
            <person name="Viana A.T."/>
            <person name="Froufe H."/>
            <person name="Munoz-Merida A."/>
            <person name="Pinho D."/>
            <person name="Figueiredo J."/>
            <person name="Barroso C."/>
            <person name="Vaz-Moreira I."/>
            <person name="Bellanger X."/>
            <person name="Egas C."/>
            <person name="Nunes O.C."/>
        </authorList>
    </citation>
    <scope>NUCLEOTIDE SEQUENCE</scope>
    <source>
        <strain evidence="3">ON4</strain>
    </source>
</reference>
<comment type="caution">
    <text evidence="3">The sequence shown here is derived from an EMBL/GenBank/DDBJ whole genome shotgun (WGS) entry which is preliminary data.</text>
</comment>
<evidence type="ECO:0000256" key="2">
    <source>
        <dbReference type="ARBA" id="ARBA00022649"/>
    </source>
</evidence>
<dbReference type="PANTHER" id="PTHR35601">
    <property type="entry name" value="TOXIN RELE"/>
    <property type="match status" value="1"/>
</dbReference>
<sequence>MRWKLELSEDATKWLRKADRGRARRILKALRAVSVLDDPRDRGKALTGSLDGLWRYRVGDYRVICDIRDQELVIVAVEIGKRDSIYD</sequence>
<keyword evidence="4" id="KW-1185">Reference proteome</keyword>
<dbReference type="Proteomes" id="UP001170379">
    <property type="component" value="Unassembled WGS sequence"/>
</dbReference>
<reference evidence="3" key="1">
    <citation type="submission" date="2018-03" db="EMBL/GenBank/DDBJ databases">
        <authorList>
            <person name="Nunes O.C."/>
            <person name="Lopes A.R."/>
            <person name="Froufe H."/>
            <person name="Munoz-Merida A."/>
            <person name="Barroso C."/>
            <person name="Egas C."/>
        </authorList>
    </citation>
    <scope>NUCLEOTIDE SEQUENCE</scope>
    <source>
        <strain evidence="3">ON4</strain>
    </source>
</reference>
<evidence type="ECO:0000313" key="4">
    <source>
        <dbReference type="Proteomes" id="UP001170379"/>
    </source>
</evidence>
<dbReference type="RefSeq" id="WP_026935551.1">
    <property type="nucleotide sequence ID" value="NZ_CP028426.1"/>
</dbReference>
<evidence type="ECO:0000256" key="1">
    <source>
        <dbReference type="ARBA" id="ARBA00006226"/>
    </source>
</evidence>
<dbReference type="InterPro" id="IPR007712">
    <property type="entry name" value="RelE/ParE_toxin"/>
</dbReference>
<name>A0ABT7C3X3_9MICO</name>
<dbReference type="InterPro" id="IPR035093">
    <property type="entry name" value="RelE/ParE_toxin_dom_sf"/>
</dbReference>
<dbReference type="PANTHER" id="PTHR35601:SF1">
    <property type="entry name" value="TOXIN RELE"/>
    <property type="match status" value="1"/>
</dbReference>
<organism evidence="3 4">
    <name type="scientific">Gulosibacter molinativorax</name>
    <dbReference type="NCBI Taxonomy" id="256821"/>
    <lineage>
        <taxon>Bacteria</taxon>
        <taxon>Bacillati</taxon>
        <taxon>Actinomycetota</taxon>
        <taxon>Actinomycetes</taxon>
        <taxon>Micrococcales</taxon>
        <taxon>Microbacteriaceae</taxon>
        <taxon>Gulosibacter</taxon>
    </lineage>
</organism>
<protein>
    <submittedName>
        <fullName evidence="3">Type II toxin-antitoxin system RelE/ParE family toxin</fullName>
    </submittedName>
</protein>
<keyword evidence="2" id="KW-1277">Toxin-antitoxin system</keyword>
<dbReference type="EMBL" id="PXVD01000001">
    <property type="protein sequence ID" value="MDJ1369934.1"/>
    <property type="molecule type" value="Genomic_DNA"/>
</dbReference>
<dbReference type="Gene3D" id="3.30.2310.20">
    <property type="entry name" value="RelE-like"/>
    <property type="match status" value="1"/>
</dbReference>
<dbReference type="SUPFAM" id="SSF143011">
    <property type="entry name" value="RelE-like"/>
    <property type="match status" value="1"/>
</dbReference>
<proteinExistence type="inferred from homology"/>